<dbReference type="Proteomes" id="UP001589758">
    <property type="component" value="Unassembled WGS sequence"/>
</dbReference>
<protein>
    <submittedName>
        <fullName evidence="7">SulP family inorganic anion transporter</fullName>
    </submittedName>
</protein>
<organism evidence="7 8">
    <name type="scientific">Thorsellia kenyensis</name>
    <dbReference type="NCBI Taxonomy" id="1549888"/>
    <lineage>
        <taxon>Bacteria</taxon>
        <taxon>Pseudomonadati</taxon>
        <taxon>Pseudomonadota</taxon>
        <taxon>Gammaproteobacteria</taxon>
        <taxon>Enterobacterales</taxon>
        <taxon>Thorselliaceae</taxon>
        <taxon>Thorsellia</taxon>
    </lineage>
</organism>
<evidence type="ECO:0000259" key="6">
    <source>
        <dbReference type="Pfam" id="PF00916"/>
    </source>
</evidence>
<dbReference type="PANTHER" id="PTHR43310">
    <property type="entry name" value="SULFATE TRANSPORTER YBAR-RELATED"/>
    <property type="match status" value="1"/>
</dbReference>
<evidence type="ECO:0000256" key="4">
    <source>
        <dbReference type="ARBA" id="ARBA00023136"/>
    </source>
</evidence>
<gene>
    <name evidence="7" type="ORF">ACFFIT_00500</name>
</gene>
<keyword evidence="3 5" id="KW-1133">Transmembrane helix</keyword>
<keyword evidence="4 5" id="KW-0472">Membrane</keyword>
<comment type="subcellular location">
    <subcellularLocation>
        <location evidence="1">Membrane</location>
        <topology evidence="1">Multi-pass membrane protein</topology>
    </subcellularLocation>
</comment>
<dbReference type="EMBL" id="JBHLXE010000013">
    <property type="protein sequence ID" value="MFC0178593.1"/>
    <property type="molecule type" value="Genomic_DNA"/>
</dbReference>
<reference evidence="7 8" key="1">
    <citation type="submission" date="2024-09" db="EMBL/GenBank/DDBJ databases">
        <authorList>
            <person name="Sun Q."/>
            <person name="Mori K."/>
        </authorList>
    </citation>
    <scope>NUCLEOTIDE SEQUENCE [LARGE SCALE GENOMIC DNA]</scope>
    <source>
        <strain evidence="7 8">CCM 8545</strain>
    </source>
</reference>
<evidence type="ECO:0000256" key="5">
    <source>
        <dbReference type="SAM" id="Phobius"/>
    </source>
</evidence>
<sequence length="116" mass="12728">MPDTLAVFLIPDVLFNLTRIQIILPYSHALAIVGLLESLMRATILDDLTKANSNKNRESIGQGMANVGTSFLGGMAGCAMIGQSIFEPMVSAYTHDCIDCCHDYGLYFSFFMEILI</sequence>
<dbReference type="PANTHER" id="PTHR43310:SF1">
    <property type="entry name" value="SULFATE TRANSPORTER YBAR-RELATED"/>
    <property type="match status" value="1"/>
</dbReference>
<evidence type="ECO:0000313" key="8">
    <source>
        <dbReference type="Proteomes" id="UP001589758"/>
    </source>
</evidence>
<proteinExistence type="predicted"/>
<evidence type="ECO:0000256" key="1">
    <source>
        <dbReference type="ARBA" id="ARBA00004141"/>
    </source>
</evidence>
<name>A0ABV6C6K7_9GAMM</name>
<feature type="transmembrane region" description="Helical" evidence="5">
    <location>
        <begin position="20"/>
        <end position="40"/>
    </location>
</feature>
<feature type="domain" description="SLC26A/SulP transporter" evidence="6">
    <location>
        <begin position="15"/>
        <end position="87"/>
    </location>
</feature>
<evidence type="ECO:0000256" key="3">
    <source>
        <dbReference type="ARBA" id="ARBA00022989"/>
    </source>
</evidence>
<evidence type="ECO:0000256" key="2">
    <source>
        <dbReference type="ARBA" id="ARBA00022692"/>
    </source>
</evidence>
<dbReference type="InterPro" id="IPR011547">
    <property type="entry name" value="SLC26A/SulP_dom"/>
</dbReference>
<dbReference type="RefSeq" id="WP_385875395.1">
    <property type="nucleotide sequence ID" value="NZ_JBHLXE010000013.1"/>
</dbReference>
<keyword evidence="8" id="KW-1185">Reference proteome</keyword>
<dbReference type="Pfam" id="PF00916">
    <property type="entry name" value="Sulfate_transp"/>
    <property type="match status" value="1"/>
</dbReference>
<accession>A0ABV6C6K7</accession>
<dbReference type="InterPro" id="IPR052706">
    <property type="entry name" value="Membrane-Transporter-like"/>
</dbReference>
<comment type="caution">
    <text evidence="7">The sequence shown here is derived from an EMBL/GenBank/DDBJ whole genome shotgun (WGS) entry which is preliminary data.</text>
</comment>
<evidence type="ECO:0000313" key="7">
    <source>
        <dbReference type="EMBL" id="MFC0178593.1"/>
    </source>
</evidence>
<keyword evidence="2 5" id="KW-0812">Transmembrane</keyword>